<dbReference type="InterPro" id="IPR001245">
    <property type="entry name" value="Ser-Thr/Tyr_kinase_cat_dom"/>
</dbReference>
<dbReference type="InterPro" id="IPR051681">
    <property type="entry name" value="Ser/Thr_Kinases-Pseudokinases"/>
</dbReference>
<comment type="caution">
    <text evidence="5">The sequence shown here is derived from an EMBL/GenBank/DDBJ whole genome shotgun (WGS) entry which is preliminary data.</text>
</comment>
<keyword evidence="2" id="KW-0067">ATP-binding</keyword>
<keyword evidence="1" id="KW-0547">Nucleotide-binding</keyword>
<dbReference type="EMBL" id="CAJVPK010000433">
    <property type="protein sequence ID" value="CAG8509532.1"/>
    <property type="molecule type" value="Genomic_DNA"/>
</dbReference>
<dbReference type="PANTHER" id="PTHR44329:SF298">
    <property type="entry name" value="MIXED LINEAGE KINASE DOMAIN-LIKE PROTEIN"/>
    <property type="match status" value="1"/>
</dbReference>
<evidence type="ECO:0000256" key="2">
    <source>
        <dbReference type="ARBA" id="ARBA00022840"/>
    </source>
</evidence>
<feature type="compositionally biased region" description="Low complexity" evidence="3">
    <location>
        <begin position="280"/>
        <end position="291"/>
    </location>
</feature>
<protein>
    <submittedName>
        <fullName evidence="5">8451_t:CDS:1</fullName>
    </submittedName>
</protein>
<dbReference type="AlphaFoldDB" id="A0A9N8ZWF0"/>
<dbReference type="PROSITE" id="PS50011">
    <property type="entry name" value="PROTEIN_KINASE_DOM"/>
    <property type="match status" value="1"/>
</dbReference>
<dbReference type="PRINTS" id="PR00109">
    <property type="entry name" value="TYRKINASE"/>
</dbReference>
<proteinExistence type="predicted"/>
<feature type="region of interest" description="Disordered" evidence="3">
    <location>
        <begin position="265"/>
        <end position="309"/>
    </location>
</feature>
<dbReference type="GO" id="GO:0005524">
    <property type="term" value="F:ATP binding"/>
    <property type="evidence" value="ECO:0007669"/>
    <property type="project" value="UniProtKB-KW"/>
</dbReference>
<sequence length="320" mass="36164">MSDDLIEETVKDKSTLNDLAEFTISETIGSGGCGTVVKAYWKRKGLTVALKSLYIGNNSVREFIKEHADGGNLRDYLAKNFKNLEWKDKIRIAREIAQGLTFLHDLKVVHRDLHPKNILVHQGTMMIADFGISKKDDISTWSTRAAQGIPAFIEPKYLADGTYKRNEKSDIYSYGVVLWEISSGRPPFENLMPFEMIIRIHQGLRETPVEDTLKDYEDLYKYCWDQEPSERPDIMKVFDKLEEIMEKLNVETETDDVDKLHEIDPDHNNFDAEDLTDEVSSNTSSSGTGITPIPPQSGTGITSIPPQSGTGTEILLVEFL</sequence>
<dbReference type="Pfam" id="PF07714">
    <property type="entry name" value="PK_Tyr_Ser-Thr"/>
    <property type="match status" value="1"/>
</dbReference>
<evidence type="ECO:0000256" key="3">
    <source>
        <dbReference type="SAM" id="MobiDB-lite"/>
    </source>
</evidence>
<dbReference type="InterPro" id="IPR000719">
    <property type="entry name" value="Prot_kinase_dom"/>
</dbReference>
<evidence type="ECO:0000259" key="4">
    <source>
        <dbReference type="PROSITE" id="PS50011"/>
    </source>
</evidence>
<dbReference type="Gene3D" id="1.10.510.10">
    <property type="entry name" value="Transferase(Phosphotransferase) domain 1"/>
    <property type="match status" value="1"/>
</dbReference>
<dbReference type="OrthoDB" id="10261027at2759"/>
<evidence type="ECO:0000256" key="1">
    <source>
        <dbReference type="ARBA" id="ARBA00022741"/>
    </source>
</evidence>
<organism evidence="5 6">
    <name type="scientific">Diversispora eburnea</name>
    <dbReference type="NCBI Taxonomy" id="1213867"/>
    <lineage>
        <taxon>Eukaryota</taxon>
        <taxon>Fungi</taxon>
        <taxon>Fungi incertae sedis</taxon>
        <taxon>Mucoromycota</taxon>
        <taxon>Glomeromycotina</taxon>
        <taxon>Glomeromycetes</taxon>
        <taxon>Diversisporales</taxon>
        <taxon>Diversisporaceae</taxon>
        <taxon>Diversispora</taxon>
    </lineage>
</organism>
<keyword evidence="6" id="KW-1185">Reference proteome</keyword>
<dbReference type="InterPro" id="IPR011009">
    <property type="entry name" value="Kinase-like_dom_sf"/>
</dbReference>
<reference evidence="5" key="1">
    <citation type="submission" date="2021-06" db="EMBL/GenBank/DDBJ databases">
        <authorList>
            <person name="Kallberg Y."/>
            <person name="Tangrot J."/>
            <person name="Rosling A."/>
        </authorList>
    </citation>
    <scope>NUCLEOTIDE SEQUENCE</scope>
    <source>
        <strain evidence="5">AZ414A</strain>
    </source>
</reference>
<dbReference type="Proteomes" id="UP000789706">
    <property type="component" value="Unassembled WGS sequence"/>
</dbReference>
<dbReference type="SUPFAM" id="SSF56112">
    <property type="entry name" value="Protein kinase-like (PK-like)"/>
    <property type="match status" value="1"/>
</dbReference>
<gene>
    <name evidence="5" type="ORF">DEBURN_LOCUS5101</name>
</gene>
<name>A0A9N8ZWF0_9GLOM</name>
<dbReference type="PANTHER" id="PTHR44329">
    <property type="entry name" value="SERINE/THREONINE-PROTEIN KINASE TNNI3K-RELATED"/>
    <property type="match status" value="1"/>
</dbReference>
<evidence type="ECO:0000313" key="5">
    <source>
        <dbReference type="EMBL" id="CAG8509532.1"/>
    </source>
</evidence>
<evidence type="ECO:0000313" key="6">
    <source>
        <dbReference type="Proteomes" id="UP000789706"/>
    </source>
</evidence>
<accession>A0A9N8ZWF0</accession>
<feature type="compositionally biased region" description="Polar residues" evidence="3">
    <location>
        <begin position="296"/>
        <end position="309"/>
    </location>
</feature>
<feature type="domain" description="Protein kinase" evidence="4">
    <location>
        <begin position="1"/>
        <end position="245"/>
    </location>
</feature>
<dbReference type="GO" id="GO:0004674">
    <property type="term" value="F:protein serine/threonine kinase activity"/>
    <property type="evidence" value="ECO:0007669"/>
    <property type="project" value="TreeGrafter"/>
</dbReference>